<accession>A0ABY4J4A1</accession>
<dbReference type="InterPro" id="IPR016163">
    <property type="entry name" value="Ald_DH_C"/>
</dbReference>
<dbReference type="Gene3D" id="3.40.309.10">
    <property type="entry name" value="Aldehyde Dehydrogenase, Chain A, domain 2"/>
    <property type="match status" value="1"/>
</dbReference>
<protein>
    <submittedName>
        <fullName evidence="4">Aldehyde dehydrogenase family protein</fullName>
    </submittedName>
</protein>
<reference evidence="4 5" key="1">
    <citation type="submission" date="2021-06" db="EMBL/GenBank/DDBJ databases">
        <title>Genome-based taxonomic framework of Microbacterium strains isolated from marine environment, the description of four new species and reclassification of four preexisting species.</title>
        <authorList>
            <person name="Lee S.D."/>
            <person name="Kim S.-M."/>
            <person name="Byeon Y.-S."/>
            <person name="Yang H.L."/>
            <person name="Kim I.S."/>
        </authorList>
    </citation>
    <scope>NUCLEOTIDE SEQUENCE [LARGE SCALE GENOMIC DNA]</scope>
    <source>
        <strain evidence="4 5">KSW4-10</strain>
    </source>
</reference>
<evidence type="ECO:0000313" key="4">
    <source>
        <dbReference type="EMBL" id="UPL18845.1"/>
    </source>
</evidence>
<keyword evidence="1" id="KW-0560">Oxidoreductase</keyword>
<gene>
    <name evidence="4" type="ORF">KV397_14310</name>
</gene>
<feature type="compositionally biased region" description="Low complexity" evidence="2">
    <location>
        <begin position="1"/>
        <end position="14"/>
    </location>
</feature>
<feature type="domain" description="Aldehyde dehydrogenase" evidence="3">
    <location>
        <begin position="235"/>
        <end position="370"/>
    </location>
</feature>
<proteinExistence type="predicted"/>
<feature type="region of interest" description="Disordered" evidence="2">
    <location>
        <begin position="1"/>
        <end position="30"/>
    </location>
</feature>
<dbReference type="EMBL" id="CP078078">
    <property type="protein sequence ID" value="UPL18845.1"/>
    <property type="molecule type" value="Genomic_DNA"/>
</dbReference>
<evidence type="ECO:0000256" key="2">
    <source>
        <dbReference type="SAM" id="MobiDB-lite"/>
    </source>
</evidence>
<dbReference type="SUPFAM" id="SSF53720">
    <property type="entry name" value="ALDH-like"/>
    <property type="match status" value="1"/>
</dbReference>
<evidence type="ECO:0000313" key="5">
    <source>
        <dbReference type="Proteomes" id="UP000830631"/>
    </source>
</evidence>
<dbReference type="Gene3D" id="3.40.605.10">
    <property type="entry name" value="Aldehyde Dehydrogenase, Chain A, domain 1"/>
    <property type="match status" value="1"/>
</dbReference>
<dbReference type="InterPro" id="IPR016162">
    <property type="entry name" value="Ald_DH_N"/>
</dbReference>
<organism evidence="4 5">
    <name type="scientific">Microbacterium aurugineum</name>
    <dbReference type="NCBI Taxonomy" id="2851642"/>
    <lineage>
        <taxon>Bacteria</taxon>
        <taxon>Bacillati</taxon>
        <taxon>Actinomycetota</taxon>
        <taxon>Actinomycetes</taxon>
        <taxon>Micrococcales</taxon>
        <taxon>Microbacteriaceae</taxon>
        <taxon>Microbacterium</taxon>
    </lineage>
</organism>
<dbReference type="RefSeq" id="WP_261811550.1">
    <property type="nucleotide sequence ID" value="NZ_CP078078.1"/>
</dbReference>
<name>A0ABY4J4A1_9MICO</name>
<dbReference type="Proteomes" id="UP000830631">
    <property type="component" value="Chromosome"/>
</dbReference>
<evidence type="ECO:0000259" key="3">
    <source>
        <dbReference type="Pfam" id="PF00171"/>
    </source>
</evidence>
<dbReference type="Pfam" id="PF00171">
    <property type="entry name" value="Aldedh"/>
    <property type="match status" value="1"/>
</dbReference>
<dbReference type="InterPro" id="IPR015590">
    <property type="entry name" value="Aldehyde_DH_dom"/>
</dbReference>
<keyword evidence="5" id="KW-1185">Reference proteome</keyword>
<evidence type="ECO:0000256" key="1">
    <source>
        <dbReference type="ARBA" id="ARBA00023002"/>
    </source>
</evidence>
<dbReference type="PANTHER" id="PTHR11699">
    <property type="entry name" value="ALDEHYDE DEHYDROGENASE-RELATED"/>
    <property type="match status" value="1"/>
</dbReference>
<dbReference type="InterPro" id="IPR016161">
    <property type="entry name" value="Ald_DH/histidinol_DH"/>
</dbReference>
<sequence>MTSASTSTAATPAPKRAPKTEAPGMSAGERERLDTAVDDLHAGARTWSALTIAQRVTLLRAVRTSVAATAEDWANTASASKGLDGAHPLRGEEWLSGPYSVIGALDAYIATLSRLAEGTNPLDGITIDRAPGGRTRVHAFPLTGIDRFLLSGFTGEVWLEPGITPNAARASAGLAQRTPTASGGVGLVLGAGNITSIPVLDVFYELLAHNRTALLKVNPTQDALVPVYKRALAPLIEPGFLRIVRGGPAVGAFLTDHPGLAHVHITGSAATFDTIVWGPSKGEGAAATKRRRRENRPRLKKPITAELGGVSPIIVVPGAWTEADLTYHAEHIATMRLQNCGHNCIAGQVVIMSSEWDQADAFRAALRRAYANAPERPTWYPGSASQMELASDAYPDALVLGDRLLVEIDADDDATALETTEYFAPVLGVVTVPGTGQDFLDAAVAHANDRLEGTLGANLLIDPATEKSLGAGFERAIAALHYGSIAINSWTAFAFITPTLTWGAFPGGTIDEVGSGLGVVHNALLLDGVERSVLRGPFRPLPRSLPIANGGGRFTILPKPPWFVSARTGAAVSEGLTRYRVDGSLVGLVKTLTKALRA</sequence>